<dbReference type="GeneID" id="87937771"/>
<dbReference type="PANTHER" id="PTHR33048:SF47">
    <property type="entry name" value="INTEGRAL MEMBRANE PROTEIN-RELATED"/>
    <property type="match status" value="1"/>
</dbReference>
<keyword evidence="9" id="KW-1185">Reference proteome</keyword>
<evidence type="ECO:0000256" key="6">
    <source>
        <dbReference type="SAM" id="Phobius"/>
    </source>
</evidence>
<reference evidence="9" key="1">
    <citation type="journal article" date="2023" name="bioRxiv">
        <title>Complete genome of the Medicago anthracnose fungus, Colletotrichum destructivum, reveals a mini-chromosome-like region within a core chromosome.</title>
        <authorList>
            <person name="Lapalu N."/>
            <person name="Simon A."/>
            <person name="Lu A."/>
            <person name="Plaumann P.-L."/>
            <person name="Amselem J."/>
            <person name="Pigne S."/>
            <person name="Auger A."/>
            <person name="Koch C."/>
            <person name="Dallery J.-F."/>
            <person name="O'Connell R.J."/>
        </authorList>
    </citation>
    <scope>NUCLEOTIDE SEQUENCE [LARGE SCALE GENOMIC DNA]</scope>
    <source>
        <strain evidence="9">CBS 520.97</strain>
    </source>
</reference>
<dbReference type="PANTHER" id="PTHR33048">
    <property type="entry name" value="PTH11-LIKE INTEGRAL MEMBRANE PROTEIN (AFU_ORTHOLOGUE AFUA_5G11245)"/>
    <property type="match status" value="1"/>
</dbReference>
<dbReference type="Proteomes" id="UP001322277">
    <property type="component" value="Chromosome 1"/>
</dbReference>
<accession>A0AAX4HZU7</accession>
<evidence type="ECO:0000256" key="1">
    <source>
        <dbReference type="ARBA" id="ARBA00004141"/>
    </source>
</evidence>
<feature type="transmembrane region" description="Helical" evidence="6">
    <location>
        <begin position="266"/>
        <end position="288"/>
    </location>
</feature>
<evidence type="ECO:0000313" key="9">
    <source>
        <dbReference type="Proteomes" id="UP001322277"/>
    </source>
</evidence>
<comment type="subcellular location">
    <subcellularLocation>
        <location evidence="1">Membrane</location>
        <topology evidence="1">Multi-pass membrane protein</topology>
    </subcellularLocation>
</comment>
<evidence type="ECO:0000256" key="3">
    <source>
        <dbReference type="ARBA" id="ARBA00022989"/>
    </source>
</evidence>
<keyword evidence="3 6" id="KW-1133">Transmembrane helix</keyword>
<dbReference type="Pfam" id="PF20684">
    <property type="entry name" value="Fung_rhodopsin"/>
    <property type="match status" value="1"/>
</dbReference>
<feature type="transmembrane region" description="Helical" evidence="6">
    <location>
        <begin position="132"/>
        <end position="151"/>
    </location>
</feature>
<feature type="transmembrane region" description="Helical" evidence="6">
    <location>
        <begin position="349"/>
        <end position="372"/>
    </location>
</feature>
<name>A0AAX4HZU7_9PEZI</name>
<evidence type="ECO:0000256" key="2">
    <source>
        <dbReference type="ARBA" id="ARBA00022692"/>
    </source>
</evidence>
<evidence type="ECO:0000256" key="4">
    <source>
        <dbReference type="ARBA" id="ARBA00023136"/>
    </source>
</evidence>
<evidence type="ECO:0000259" key="7">
    <source>
        <dbReference type="Pfam" id="PF20684"/>
    </source>
</evidence>
<sequence>MSFYHDAVFAKRPAAFNYWHCDGNIVSRIKSYLTIGFHRKDSRVLKCGNDTLADCVCINVSLQARASECVQTSCDFNEQIRKFENELASLFYTTQVKKLTYLCSAELVTAQASREFCLGYPIPEQRRDFCRVFFVALPAVTAIVVVLRCVARRMAKIKLWWDDWTALIALVSCPDACYALNSEEFNIDKVNVELGFGLHYWHVEPGNAKPILQVGSPLSFLRITVINICTKLFYATQTFYVMKQVAAKASICALYLRIFVTRWSRMVVIGLLVSLVFQHFLFLFLVLFQCTPIRMIWDRSVAGSCLNITTIGYAGAALTLTYDFILIILPMPQLLKLNIRKRKKTVPILLLTLGSFACIASMIRLKFLVSFSNTFDATWDNVEIVIWSTLEINMAMICGSLPALRPLFQKAKDVTGQFNHRAHNRSVTEHEDQVNLAQLTPT</sequence>
<evidence type="ECO:0000256" key="5">
    <source>
        <dbReference type="ARBA" id="ARBA00038359"/>
    </source>
</evidence>
<dbReference type="GO" id="GO:0016020">
    <property type="term" value="C:membrane"/>
    <property type="evidence" value="ECO:0007669"/>
    <property type="project" value="UniProtKB-SubCell"/>
</dbReference>
<gene>
    <name evidence="8" type="ORF">CDEST_01268</name>
</gene>
<comment type="similarity">
    <text evidence="5">Belongs to the SAT4 family.</text>
</comment>
<dbReference type="RefSeq" id="XP_062773478.1">
    <property type="nucleotide sequence ID" value="XM_062917427.1"/>
</dbReference>
<keyword evidence="4 6" id="KW-0472">Membrane</keyword>
<proteinExistence type="inferred from homology"/>
<keyword evidence="2 6" id="KW-0812">Transmembrane</keyword>
<protein>
    <recommendedName>
        <fullName evidence="7">Rhodopsin domain-containing protein</fullName>
    </recommendedName>
</protein>
<dbReference type="EMBL" id="CP137305">
    <property type="protein sequence ID" value="WQF76254.1"/>
    <property type="molecule type" value="Genomic_DNA"/>
</dbReference>
<organism evidence="8 9">
    <name type="scientific">Colletotrichum destructivum</name>
    <dbReference type="NCBI Taxonomy" id="34406"/>
    <lineage>
        <taxon>Eukaryota</taxon>
        <taxon>Fungi</taxon>
        <taxon>Dikarya</taxon>
        <taxon>Ascomycota</taxon>
        <taxon>Pezizomycotina</taxon>
        <taxon>Sordariomycetes</taxon>
        <taxon>Hypocreomycetidae</taxon>
        <taxon>Glomerellales</taxon>
        <taxon>Glomerellaceae</taxon>
        <taxon>Colletotrichum</taxon>
        <taxon>Colletotrichum destructivum species complex</taxon>
    </lineage>
</organism>
<dbReference type="AlphaFoldDB" id="A0AAX4HZU7"/>
<feature type="transmembrane region" description="Helical" evidence="6">
    <location>
        <begin position="308"/>
        <end position="329"/>
    </location>
</feature>
<dbReference type="KEGG" id="cdet:87937771"/>
<evidence type="ECO:0000313" key="8">
    <source>
        <dbReference type="EMBL" id="WQF76254.1"/>
    </source>
</evidence>
<dbReference type="InterPro" id="IPR049326">
    <property type="entry name" value="Rhodopsin_dom_fungi"/>
</dbReference>
<feature type="domain" description="Rhodopsin" evidence="7">
    <location>
        <begin position="147"/>
        <end position="410"/>
    </location>
</feature>
<dbReference type="InterPro" id="IPR052337">
    <property type="entry name" value="SAT4-like"/>
</dbReference>